<evidence type="ECO:0000259" key="10">
    <source>
        <dbReference type="PROSITE" id="PS50195"/>
    </source>
</evidence>
<keyword evidence="5" id="KW-0963">Cytoplasm</keyword>
<dbReference type="GO" id="GO:0005769">
    <property type="term" value="C:early endosome"/>
    <property type="evidence" value="ECO:0007669"/>
    <property type="project" value="TreeGrafter"/>
</dbReference>
<evidence type="ECO:0000256" key="6">
    <source>
        <dbReference type="ARBA" id="ARBA00023121"/>
    </source>
</evidence>
<dbReference type="Pfam" id="PF00787">
    <property type="entry name" value="PX"/>
    <property type="match status" value="1"/>
</dbReference>
<dbReference type="GO" id="GO:0000422">
    <property type="term" value="P:autophagy of mitochondrion"/>
    <property type="evidence" value="ECO:0007669"/>
    <property type="project" value="TreeGrafter"/>
</dbReference>
<dbReference type="GO" id="GO:0061709">
    <property type="term" value="P:reticulophagy"/>
    <property type="evidence" value="ECO:0007669"/>
    <property type="project" value="TreeGrafter"/>
</dbReference>
<dbReference type="Gene3D" id="1.20.1270.60">
    <property type="entry name" value="Arfaptin homology (AH) domain/BAR domain"/>
    <property type="match status" value="1"/>
</dbReference>
<proteinExistence type="inferred from homology"/>
<dbReference type="GO" id="GO:0032456">
    <property type="term" value="P:endocytic recycling"/>
    <property type="evidence" value="ECO:0007669"/>
    <property type="project" value="TreeGrafter"/>
</dbReference>
<dbReference type="InterPro" id="IPR027267">
    <property type="entry name" value="AH/BAR_dom_sf"/>
</dbReference>
<dbReference type="SUPFAM" id="SSF64268">
    <property type="entry name" value="PX domain"/>
    <property type="match status" value="1"/>
</dbReference>
<accession>A0A815PH22</accession>
<evidence type="ECO:0000256" key="4">
    <source>
        <dbReference type="ARBA" id="ARBA00022448"/>
    </source>
</evidence>
<dbReference type="EMBL" id="CAJNOV010011490">
    <property type="protein sequence ID" value="CAF1449225.1"/>
    <property type="molecule type" value="Genomic_DNA"/>
</dbReference>
<feature type="domain" description="PX" evidence="10">
    <location>
        <begin position="71"/>
        <end position="193"/>
    </location>
</feature>
<dbReference type="GO" id="GO:0035091">
    <property type="term" value="F:phosphatidylinositol binding"/>
    <property type="evidence" value="ECO:0007669"/>
    <property type="project" value="InterPro"/>
</dbReference>
<keyword evidence="6" id="KW-0446">Lipid-binding</keyword>
<dbReference type="GO" id="GO:0034727">
    <property type="term" value="P:piecemeal microautophagy of the nucleus"/>
    <property type="evidence" value="ECO:0007669"/>
    <property type="project" value="TreeGrafter"/>
</dbReference>
<comment type="caution">
    <text evidence="11">The sequence shown here is derived from an EMBL/GenBank/DDBJ whole genome shotgun (WGS) entry which is preliminary data.</text>
</comment>
<evidence type="ECO:0000256" key="9">
    <source>
        <dbReference type="SAM" id="MobiDB-lite"/>
    </source>
</evidence>
<evidence type="ECO:0000313" key="11">
    <source>
        <dbReference type="EMBL" id="CAF1449225.1"/>
    </source>
</evidence>
<organism evidence="11 12">
    <name type="scientific">Rotaria magnacalcarata</name>
    <dbReference type="NCBI Taxonomy" id="392030"/>
    <lineage>
        <taxon>Eukaryota</taxon>
        <taxon>Metazoa</taxon>
        <taxon>Spiralia</taxon>
        <taxon>Gnathifera</taxon>
        <taxon>Rotifera</taxon>
        <taxon>Eurotatoria</taxon>
        <taxon>Bdelloidea</taxon>
        <taxon>Philodinida</taxon>
        <taxon>Philodinidae</taxon>
        <taxon>Rotaria</taxon>
    </lineage>
</organism>
<keyword evidence="7" id="KW-0472">Membrane</keyword>
<feature type="coiled-coil region" evidence="8">
    <location>
        <begin position="234"/>
        <end position="268"/>
    </location>
</feature>
<evidence type="ECO:0000256" key="5">
    <source>
        <dbReference type="ARBA" id="ARBA00022490"/>
    </source>
</evidence>
<dbReference type="Gene3D" id="3.30.1520.10">
    <property type="entry name" value="Phox-like domain"/>
    <property type="match status" value="1"/>
</dbReference>
<feature type="region of interest" description="Disordered" evidence="9">
    <location>
        <begin position="1"/>
        <end position="37"/>
    </location>
</feature>
<evidence type="ECO:0000313" key="12">
    <source>
        <dbReference type="Proteomes" id="UP000663855"/>
    </source>
</evidence>
<name>A0A815PH22_9BILA</name>
<dbReference type="SMART" id="SM00312">
    <property type="entry name" value="PX"/>
    <property type="match status" value="1"/>
</dbReference>
<comment type="similarity">
    <text evidence="3">Belongs to the sorting nexin family.</text>
</comment>
<keyword evidence="4" id="KW-0813">Transport</keyword>
<dbReference type="PROSITE" id="PS50195">
    <property type="entry name" value="PX"/>
    <property type="match status" value="1"/>
</dbReference>
<comment type="subcellular location">
    <subcellularLocation>
        <location evidence="2">Cytoplasm</location>
    </subcellularLocation>
    <subcellularLocation>
        <location evidence="1">Endomembrane system</location>
        <topology evidence="1">Peripheral membrane protein</topology>
    </subcellularLocation>
</comment>
<dbReference type="GO" id="GO:0000407">
    <property type="term" value="C:phagophore assembly site"/>
    <property type="evidence" value="ECO:0007669"/>
    <property type="project" value="TreeGrafter"/>
</dbReference>
<protein>
    <recommendedName>
        <fullName evidence="10">PX domain-containing protein</fullName>
    </recommendedName>
</protein>
<evidence type="ECO:0000256" key="7">
    <source>
        <dbReference type="ARBA" id="ARBA00023136"/>
    </source>
</evidence>
<dbReference type="Proteomes" id="UP000663855">
    <property type="component" value="Unassembled WGS sequence"/>
</dbReference>
<evidence type="ECO:0000256" key="1">
    <source>
        <dbReference type="ARBA" id="ARBA00004184"/>
    </source>
</evidence>
<reference evidence="11" key="1">
    <citation type="submission" date="2021-02" db="EMBL/GenBank/DDBJ databases">
        <authorList>
            <person name="Nowell W R."/>
        </authorList>
    </citation>
    <scope>NUCLEOTIDE SEQUENCE</scope>
</reference>
<evidence type="ECO:0000256" key="8">
    <source>
        <dbReference type="SAM" id="Coils"/>
    </source>
</evidence>
<sequence>MMDDPLSRALREEEEEEDDLNFHRNNHSTQSDLNDSDVNEKISSLSISHSHNEWMLPSTNQNKEEVDIGCEKTTVYVGDPKKYKSNLDSFITYLVTTKIFNDGVKINELNVRRRYNDFIWLKNLLDIKYPYNIISPLPAKHTFSKKLHAVADDGEFIRRRMIGLENFLRRIIDNPVISIDSSVQLFLSADDDTLHSAQQQAQQYQSTSTPPIVSSSSNPFRQPMGRGKPIPSEFSRTENQIQTLQDNFRKLQRLIRKLETDEASAKIEEEHLLALFRQWLDIERKYDENDSFINSVCDAQQRIVENHDDLLKFTDTKFIESINEYILFTSIVQDILKRRAQLSENVTATDNEQMFDQLTIANETIKADIQLWTESKDKELKDVFYSMANKKVAFYNQSVDAWEQAAAKLAPSNNKR</sequence>
<dbReference type="PANTHER" id="PTHR45949:SF2">
    <property type="entry name" value="SORTING NEXIN-4"/>
    <property type="match status" value="1"/>
</dbReference>
<feature type="compositionally biased region" description="Low complexity" evidence="9">
    <location>
        <begin position="198"/>
        <end position="217"/>
    </location>
</feature>
<dbReference type="PANTHER" id="PTHR45949">
    <property type="entry name" value="SORTING NEXIN-4"/>
    <property type="match status" value="1"/>
</dbReference>
<dbReference type="AlphaFoldDB" id="A0A815PH22"/>
<evidence type="ECO:0000256" key="3">
    <source>
        <dbReference type="ARBA" id="ARBA00010883"/>
    </source>
</evidence>
<keyword evidence="8" id="KW-0175">Coiled coil</keyword>
<dbReference type="InterPro" id="IPR001683">
    <property type="entry name" value="PX_dom"/>
</dbReference>
<evidence type="ECO:0000256" key="2">
    <source>
        <dbReference type="ARBA" id="ARBA00004496"/>
    </source>
</evidence>
<dbReference type="GO" id="GO:0015031">
    <property type="term" value="P:protein transport"/>
    <property type="evidence" value="ECO:0007669"/>
    <property type="project" value="TreeGrafter"/>
</dbReference>
<feature type="region of interest" description="Disordered" evidence="9">
    <location>
        <begin position="198"/>
        <end position="233"/>
    </location>
</feature>
<gene>
    <name evidence="11" type="ORF">CJN711_LOCUS24476</name>
</gene>
<dbReference type="SUPFAM" id="SSF103657">
    <property type="entry name" value="BAR/IMD domain-like"/>
    <property type="match status" value="1"/>
</dbReference>
<dbReference type="InterPro" id="IPR036871">
    <property type="entry name" value="PX_dom_sf"/>
</dbReference>
<feature type="compositionally biased region" description="Basic and acidic residues" evidence="9">
    <location>
        <begin position="1"/>
        <end position="11"/>
    </location>
</feature>